<gene>
    <name evidence="2" type="ORF">PSTT_13343</name>
</gene>
<dbReference type="AlphaFoldDB" id="A0A2S4US90"/>
<feature type="compositionally biased region" description="Low complexity" evidence="1">
    <location>
        <begin position="95"/>
        <end position="110"/>
    </location>
</feature>
<feature type="compositionally biased region" description="Polar residues" evidence="1">
    <location>
        <begin position="1"/>
        <end position="11"/>
    </location>
</feature>
<reference evidence="2" key="1">
    <citation type="submission" date="2017-12" db="EMBL/GenBank/DDBJ databases">
        <title>Gene loss provides genomic basis for host adaptation in cereal stripe rust fungi.</title>
        <authorList>
            <person name="Xia C."/>
        </authorList>
    </citation>
    <scope>NUCLEOTIDE SEQUENCE [LARGE SCALE GENOMIC DNA]</scope>
    <source>
        <strain evidence="2">93-210</strain>
    </source>
</reference>
<feature type="region of interest" description="Disordered" evidence="1">
    <location>
        <begin position="540"/>
        <end position="567"/>
    </location>
</feature>
<evidence type="ECO:0000313" key="2">
    <source>
        <dbReference type="EMBL" id="POW00120.1"/>
    </source>
</evidence>
<dbReference type="VEuPathDB" id="FungiDB:PSTT_13343"/>
<feature type="compositionally biased region" description="Polar residues" evidence="1">
    <location>
        <begin position="117"/>
        <end position="141"/>
    </location>
</feature>
<feature type="region of interest" description="Disordered" evidence="1">
    <location>
        <begin position="95"/>
        <end position="144"/>
    </location>
</feature>
<dbReference type="EMBL" id="PKSL01000185">
    <property type="protein sequence ID" value="POW00120.1"/>
    <property type="molecule type" value="Genomic_DNA"/>
</dbReference>
<feature type="compositionally biased region" description="Basic and acidic residues" evidence="1">
    <location>
        <begin position="464"/>
        <end position="476"/>
    </location>
</feature>
<organism evidence="2 3">
    <name type="scientific">Puccinia striiformis</name>
    <dbReference type="NCBI Taxonomy" id="27350"/>
    <lineage>
        <taxon>Eukaryota</taxon>
        <taxon>Fungi</taxon>
        <taxon>Dikarya</taxon>
        <taxon>Basidiomycota</taxon>
        <taxon>Pucciniomycotina</taxon>
        <taxon>Pucciniomycetes</taxon>
        <taxon>Pucciniales</taxon>
        <taxon>Pucciniaceae</taxon>
        <taxon>Puccinia</taxon>
    </lineage>
</organism>
<evidence type="ECO:0000313" key="3">
    <source>
        <dbReference type="Proteomes" id="UP000239156"/>
    </source>
</evidence>
<feature type="compositionally biased region" description="Polar residues" evidence="1">
    <location>
        <begin position="31"/>
        <end position="41"/>
    </location>
</feature>
<evidence type="ECO:0000256" key="1">
    <source>
        <dbReference type="SAM" id="MobiDB-lite"/>
    </source>
</evidence>
<feature type="region of interest" description="Disordered" evidence="1">
    <location>
        <begin position="455"/>
        <end position="516"/>
    </location>
</feature>
<proteinExistence type="predicted"/>
<accession>A0A2S4US90</accession>
<feature type="compositionally biased region" description="Basic residues" evidence="1">
    <location>
        <begin position="20"/>
        <end position="30"/>
    </location>
</feature>
<keyword evidence="3" id="KW-1185">Reference proteome</keyword>
<dbReference type="VEuPathDB" id="FungiDB:PSHT_09869"/>
<protein>
    <submittedName>
        <fullName evidence="2">Uncharacterized protein</fullName>
    </submittedName>
</protein>
<comment type="caution">
    <text evidence="2">The sequence shown here is derived from an EMBL/GenBank/DDBJ whole genome shotgun (WGS) entry which is preliminary data.</text>
</comment>
<name>A0A2S4US90_9BASI</name>
<feature type="compositionally biased region" description="Basic and acidic residues" evidence="1">
    <location>
        <begin position="45"/>
        <end position="61"/>
    </location>
</feature>
<feature type="region of interest" description="Disordered" evidence="1">
    <location>
        <begin position="1"/>
        <end position="80"/>
    </location>
</feature>
<sequence>MTSSTGTTNKYSTKESTVHRFPKKQKRLCQRHQNAWLSNHQIPKHTLDSGRSDQPEQDLPRRVNPIYHPQLATKRVHPEQPTLEDLYRPYIDQATMSTPTATPTSTTPASNKRKESLPSSNTDFTGTTVNSAVPDLTTTSKHPNKKSMISIYKDQDLNMTITHQPEQATPFNPEDVNIKPDIGPATASTNTWVQTRAKILRRSSPYIRFRATWDGYGNNVRGTLESQQDLDTVVIMLRALGTGTHRVQKTRPLSLQSALESLHVTPKMIQRCKDHADWPNKYLIHLSSAHTLLLPSFEERTRGILWGTKGKKLAYIWNLQPITIEEENYGIGRFLRFTTHLPACGPIDPSDSPATSLEKYALKIDQGQIANPCWTDALCSKVKHNGSKLIGPNTFNGDLTYWVTEIPKVRSHSDSGRILVQLRSLECYEDYLISGPSPANEPDDDIMELSPMPTIKHKKKEKKAARIEAPEPEVTHHVSSSSGCGRGTYCPNSSSTSKEDAPPPKRRSGAAWQRERSIRVIATARDLSNMHSAMSCDYFLSSDPPTPPSDERCYFEFQTKKQTPYQP</sequence>
<dbReference type="Proteomes" id="UP000239156">
    <property type="component" value="Unassembled WGS sequence"/>
</dbReference>